<evidence type="ECO:0000313" key="4">
    <source>
        <dbReference type="Ensembl" id="ENSCSAVP00000007208.1"/>
    </source>
</evidence>
<keyword evidence="5" id="KW-1185">Reference proteome</keyword>
<dbReference type="PANTHER" id="PTHR10590">
    <property type="entry name" value="SODIUM/NUCLEOSIDE COTRANSPORTER"/>
    <property type="match status" value="1"/>
</dbReference>
<feature type="transmembrane region" description="Helical" evidence="2">
    <location>
        <begin position="66"/>
        <end position="89"/>
    </location>
</feature>
<dbReference type="GeneTree" id="ENSGT00390000016025"/>
<proteinExistence type="predicted"/>
<dbReference type="AlphaFoldDB" id="H2YPF0"/>
<dbReference type="Pfam" id="PF01773">
    <property type="entry name" value="Nucleos_tra2_N"/>
    <property type="match status" value="1"/>
</dbReference>
<name>H2YPF0_CIOSA</name>
<feature type="transmembrane region" description="Helical" evidence="2">
    <location>
        <begin position="95"/>
        <end position="114"/>
    </location>
</feature>
<keyword evidence="2" id="KW-0812">Transmembrane</keyword>
<feature type="transmembrane region" description="Helical" evidence="2">
    <location>
        <begin position="142"/>
        <end position="164"/>
    </location>
</feature>
<dbReference type="InterPro" id="IPR008276">
    <property type="entry name" value="C_nuclsd_transpt"/>
</dbReference>
<dbReference type="Ensembl" id="ENSCSAVT00000007301.1">
    <property type="protein sequence ID" value="ENSCSAVP00000007208.1"/>
    <property type="gene ID" value="ENSCSAVG00000004309.1"/>
</dbReference>
<reference evidence="4" key="3">
    <citation type="submission" date="2025-09" db="UniProtKB">
        <authorList>
            <consortium name="Ensembl"/>
        </authorList>
    </citation>
    <scope>IDENTIFICATION</scope>
</reference>
<feature type="region of interest" description="Disordered" evidence="1">
    <location>
        <begin position="1"/>
        <end position="40"/>
    </location>
</feature>
<dbReference type="GO" id="GO:0005886">
    <property type="term" value="C:plasma membrane"/>
    <property type="evidence" value="ECO:0007669"/>
    <property type="project" value="TreeGrafter"/>
</dbReference>
<dbReference type="GO" id="GO:0005415">
    <property type="term" value="F:nucleoside:sodium symporter activity"/>
    <property type="evidence" value="ECO:0007669"/>
    <property type="project" value="TreeGrafter"/>
</dbReference>
<sequence>MVEKVDDIELEDNDVEKGEKVKLQNSNSDDDSSLPEKSEKNQNSCFSKLLTPFLFLKSFYLKRKRIFKYIFLGALLTGYIAYFIIALAYDSHAAKPLVILTLLVLFLVLYEVCIKKLILRAIQQLKGNADLKKETKQKFNRYLPYIGMLACVAFCIWLIVDMILRNPNHLISVLGFVIILVICAISSNNPSHINWRPVIWGIALQFILGLIVLRSSAGYSAIKFIGDQVATFMKYADSGSAF</sequence>
<feature type="domain" description="Concentrative nucleoside transporter N-terminal" evidence="3">
    <location>
        <begin position="174"/>
        <end position="242"/>
    </location>
</feature>
<reference evidence="4" key="2">
    <citation type="submission" date="2025-08" db="UniProtKB">
        <authorList>
            <consortium name="Ensembl"/>
        </authorList>
    </citation>
    <scope>IDENTIFICATION</scope>
</reference>
<dbReference type="HOGENOM" id="CLU_1149421_0_0_1"/>
<dbReference type="Proteomes" id="UP000007875">
    <property type="component" value="Unassembled WGS sequence"/>
</dbReference>
<reference evidence="5" key="1">
    <citation type="submission" date="2003-08" db="EMBL/GenBank/DDBJ databases">
        <authorList>
            <person name="Birren B."/>
            <person name="Nusbaum C."/>
            <person name="Abebe A."/>
            <person name="Abouelleil A."/>
            <person name="Adekoya E."/>
            <person name="Ait-zahra M."/>
            <person name="Allen N."/>
            <person name="Allen T."/>
            <person name="An P."/>
            <person name="Anderson M."/>
            <person name="Anderson S."/>
            <person name="Arachchi H."/>
            <person name="Armbruster J."/>
            <person name="Bachantsang P."/>
            <person name="Baldwin J."/>
            <person name="Barry A."/>
            <person name="Bayul T."/>
            <person name="Blitshsteyn B."/>
            <person name="Bloom T."/>
            <person name="Blye J."/>
            <person name="Boguslavskiy L."/>
            <person name="Borowsky M."/>
            <person name="Boukhgalter B."/>
            <person name="Brunache A."/>
            <person name="Butler J."/>
            <person name="Calixte N."/>
            <person name="Calvo S."/>
            <person name="Camarata J."/>
            <person name="Campo K."/>
            <person name="Chang J."/>
            <person name="Cheshatsang Y."/>
            <person name="Citroen M."/>
            <person name="Collymore A."/>
            <person name="Considine T."/>
            <person name="Cook A."/>
            <person name="Cooke P."/>
            <person name="Corum B."/>
            <person name="Cuomo C."/>
            <person name="David R."/>
            <person name="Dawoe T."/>
            <person name="Degray S."/>
            <person name="Dodge S."/>
            <person name="Dooley K."/>
            <person name="Dorje P."/>
            <person name="Dorjee K."/>
            <person name="Dorris L."/>
            <person name="Duffey N."/>
            <person name="Dupes A."/>
            <person name="Elkins T."/>
            <person name="Engels R."/>
            <person name="Erickson J."/>
            <person name="Farina A."/>
            <person name="Faro S."/>
            <person name="Ferreira P."/>
            <person name="Fischer H."/>
            <person name="Fitzgerald M."/>
            <person name="Foley K."/>
            <person name="Gage D."/>
            <person name="Galagan J."/>
            <person name="Gearin G."/>
            <person name="Gnerre S."/>
            <person name="Gnirke A."/>
            <person name="Goyette A."/>
            <person name="Graham J."/>
            <person name="Grandbois E."/>
            <person name="Gyaltsen K."/>
            <person name="Hafez N."/>
            <person name="Hagopian D."/>
            <person name="Hagos B."/>
            <person name="Hall J."/>
            <person name="Hatcher B."/>
            <person name="Heller A."/>
            <person name="Higgins H."/>
            <person name="Honan T."/>
            <person name="Horn A."/>
            <person name="Houde N."/>
            <person name="Hughes L."/>
            <person name="Hulme W."/>
            <person name="Husby E."/>
            <person name="Iliev I."/>
            <person name="Jaffe D."/>
            <person name="Jones C."/>
            <person name="Kamal M."/>
            <person name="Kamat A."/>
            <person name="Kamvysselis M."/>
            <person name="Karlsson E."/>
            <person name="Kells C."/>
            <person name="Kieu A."/>
            <person name="Kisner P."/>
            <person name="Kodira C."/>
            <person name="Kulbokas E."/>
            <person name="Labutti K."/>
            <person name="Lama D."/>
            <person name="Landers T."/>
            <person name="Leger J."/>
            <person name="Levine S."/>
            <person name="Lewis D."/>
            <person name="Lewis T."/>
            <person name="Lindblad-toh K."/>
            <person name="Liu X."/>
            <person name="Lokyitsang T."/>
            <person name="Lokyitsang Y."/>
            <person name="Lucien O."/>
            <person name="Lui A."/>
            <person name="Ma L.J."/>
            <person name="Mabbitt R."/>
            <person name="Macdonald J."/>
            <person name="Maclean C."/>
            <person name="Major J."/>
            <person name="Manning J."/>
            <person name="Marabella R."/>
            <person name="Maru K."/>
            <person name="Matthews C."/>
            <person name="Mauceli E."/>
            <person name="Mccarthy M."/>
            <person name="Mcdonough S."/>
            <person name="Mcghee T."/>
            <person name="Meldrim J."/>
            <person name="Meneus L."/>
            <person name="Mesirov J."/>
            <person name="Mihalev A."/>
            <person name="Mihova T."/>
            <person name="Mikkelsen T."/>
            <person name="Mlenga V."/>
            <person name="Moru K."/>
            <person name="Mozes J."/>
            <person name="Mulrain L."/>
            <person name="Munson G."/>
            <person name="Naylor J."/>
            <person name="Newes C."/>
            <person name="Nguyen C."/>
            <person name="Nguyen N."/>
            <person name="Nguyen T."/>
            <person name="Nicol R."/>
            <person name="Nielsen C."/>
            <person name="Nizzari M."/>
            <person name="Norbu C."/>
            <person name="Norbu N."/>
            <person name="O'donnell P."/>
            <person name="Okoawo O."/>
            <person name="O'leary S."/>
            <person name="Omotosho B."/>
            <person name="O'neill K."/>
            <person name="Osman S."/>
            <person name="Parker S."/>
            <person name="Perrin D."/>
            <person name="Phunkhang P."/>
            <person name="Piqani B."/>
            <person name="Purcell S."/>
            <person name="Rachupka T."/>
            <person name="Ramasamy U."/>
            <person name="Rameau R."/>
            <person name="Ray V."/>
            <person name="Raymond C."/>
            <person name="Retta R."/>
            <person name="Richardson S."/>
            <person name="Rise C."/>
            <person name="Rodriguez J."/>
            <person name="Rogers J."/>
            <person name="Rogov P."/>
            <person name="Rutman M."/>
            <person name="Schupbach R."/>
            <person name="Seaman C."/>
            <person name="Settipalli S."/>
            <person name="Sharpe T."/>
            <person name="Sheridan J."/>
            <person name="Sherpa N."/>
            <person name="Shi J."/>
            <person name="Smirnov S."/>
            <person name="Smith C."/>
            <person name="Sougnez C."/>
            <person name="Spencer B."/>
            <person name="Stalker J."/>
            <person name="Stange-thomann N."/>
            <person name="Stavropoulos S."/>
            <person name="Stetson K."/>
            <person name="Stone C."/>
            <person name="Stone S."/>
            <person name="Stubbs M."/>
            <person name="Talamas J."/>
            <person name="Tchuinga P."/>
            <person name="Tenzing P."/>
            <person name="Tesfaye S."/>
            <person name="Theodore J."/>
            <person name="Thoulutsang Y."/>
            <person name="Topham K."/>
            <person name="Towey S."/>
            <person name="Tsamla T."/>
            <person name="Tsomo N."/>
            <person name="Vallee D."/>
            <person name="Vassiliev H."/>
            <person name="Venkataraman V."/>
            <person name="Vinson J."/>
            <person name="Vo A."/>
            <person name="Wade C."/>
            <person name="Wang S."/>
            <person name="Wangchuk T."/>
            <person name="Wangdi T."/>
            <person name="Whittaker C."/>
            <person name="Wilkinson J."/>
            <person name="Wu Y."/>
            <person name="Wyman D."/>
            <person name="Yadav S."/>
            <person name="Yang S."/>
            <person name="Yang X."/>
            <person name="Yeager S."/>
            <person name="Yee E."/>
            <person name="Young G."/>
            <person name="Zainoun J."/>
            <person name="Zembeck L."/>
            <person name="Zimmer A."/>
            <person name="Zody M."/>
            <person name="Lander E."/>
        </authorList>
    </citation>
    <scope>NUCLEOTIDE SEQUENCE [LARGE SCALE GENOMIC DNA]</scope>
</reference>
<evidence type="ECO:0000259" key="3">
    <source>
        <dbReference type="Pfam" id="PF01773"/>
    </source>
</evidence>
<evidence type="ECO:0000313" key="5">
    <source>
        <dbReference type="Proteomes" id="UP000007875"/>
    </source>
</evidence>
<organism evidence="4 5">
    <name type="scientific">Ciona savignyi</name>
    <name type="common">Pacific transparent sea squirt</name>
    <dbReference type="NCBI Taxonomy" id="51511"/>
    <lineage>
        <taxon>Eukaryota</taxon>
        <taxon>Metazoa</taxon>
        <taxon>Chordata</taxon>
        <taxon>Tunicata</taxon>
        <taxon>Ascidiacea</taxon>
        <taxon>Phlebobranchia</taxon>
        <taxon>Cionidae</taxon>
        <taxon>Ciona</taxon>
    </lineage>
</organism>
<evidence type="ECO:0000256" key="1">
    <source>
        <dbReference type="SAM" id="MobiDB-lite"/>
    </source>
</evidence>
<dbReference type="OMA" id="VIFWISW"/>
<keyword evidence="2" id="KW-1133">Transmembrane helix</keyword>
<dbReference type="eggNOG" id="KOG3747">
    <property type="taxonomic scope" value="Eukaryota"/>
</dbReference>
<dbReference type="InterPro" id="IPR002668">
    <property type="entry name" value="CNT_N_dom"/>
</dbReference>
<protein>
    <recommendedName>
        <fullName evidence="3">Concentrative nucleoside transporter N-terminal domain-containing protein</fullName>
    </recommendedName>
</protein>
<keyword evidence="2" id="KW-0472">Membrane</keyword>
<feature type="transmembrane region" description="Helical" evidence="2">
    <location>
        <begin position="170"/>
        <end position="186"/>
    </location>
</feature>
<feature type="transmembrane region" description="Helical" evidence="2">
    <location>
        <begin position="198"/>
        <end position="217"/>
    </location>
</feature>
<dbReference type="PANTHER" id="PTHR10590:SF4">
    <property type="entry name" value="SOLUTE CARRIER FAMILY 28 MEMBER 3"/>
    <property type="match status" value="1"/>
</dbReference>
<accession>H2YPF0</accession>
<evidence type="ECO:0000256" key="2">
    <source>
        <dbReference type="SAM" id="Phobius"/>
    </source>
</evidence>
<dbReference type="InParanoid" id="H2YPF0"/>